<keyword evidence="5" id="KW-0997">Cell inner membrane</keyword>
<dbReference type="Pfam" id="PF12019">
    <property type="entry name" value="GspH"/>
    <property type="match status" value="1"/>
</dbReference>
<keyword evidence="8" id="KW-0472">Membrane</keyword>
<comment type="subcellular location">
    <subcellularLocation>
        <location evidence="1">Cell inner membrane</location>
        <topology evidence="1">Single-pass membrane protein</topology>
    </subcellularLocation>
</comment>
<sequence length="163" mass="17692">MVTISIAAILLTVGAPSLNSLYQNTRADSGIKQIHQALYFARSHAISLGQNITVCPKNGSQCNNGKNNWKNGMIVFIDSDRNDVPDTPQSILIHVSAFHDKDIVQFNRAISIKFQPDGTTFGAAGTLTYCPDEADNESSKAVIINFAGRIRYSQDAVITCSTN</sequence>
<feature type="domain" description="General secretion pathway GspH" evidence="11">
    <location>
        <begin position="33"/>
        <end position="148"/>
    </location>
</feature>
<evidence type="ECO:0000256" key="3">
    <source>
        <dbReference type="ARBA" id="ARBA00022475"/>
    </source>
</evidence>
<evidence type="ECO:0000256" key="9">
    <source>
        <dbReference type="ARBA" id="ARBA00025772"/>
    </source>
</evidence>
<evidence type="ECO:0000259" key="11">
    <source>
        <dbReference type="Pfam" id="PF12019"/>
    </source>
</evidence>
<evidence type="ECO:0000256" key="5">
    <source>
        <dbReference type="ARBA" id="ARBA00022519"/>
    </source>
</evidence>
<accession>A0A3A6TF98</accession>
<dbReference type="AlphaFoldDB" id="A0A3A6TF98"/>
<reference evidence="12 13" key="1">
    <citation type="submission" date="2018-09" db="EMBL/GenBank/DDBJ databases">
        <title>Phylogeny of the Shewanellaceae, and recommendation for two new genera, Pseudoshewanella and Parashewanella.</title>
        <authorList>
            <person name="Wang G."/>
        </authorList>
    </citation>
    <scope>NUCLEOTIDE SEQUENCE [LARGE SCALE GENOMIC DNA]</scope>
    <source>
        <strain evidence="12 13">KCTC 22492</strain>
    </source>
</reference>
<dbReference type="GO" id="GO:0015627">
    <property type="term" value="C:type II protein secretion system complex"/>
    <property type="evidence" value="ECO:0007669"/>
    <property type="project" value="InterPro"/>
</dbReference>
<keyword evidence="4" id="KW-0488">Methylation</keyword>
<gene>
    <name evidence="12" type="ORF">D5R81_15645</name>
</gene>
<dbReference type="GO" id="GO:0015628">
    <property type="term" value="P:protein secretion by the type II secretion system"/>
    <property type="evidence" value="ECO:0007669"/>
    <property type="project" value="InterPro"/>
</dbReference>
<keyword evidence="7" id="KW-1133">Transmembrane helix</keyword>
<evidence type="ECO:0000313" key="12">
    <source>
        <dbReference type="EMBL" id="RJY07514.1"/>
    </source>
</evidence>
<dbReference type="SUPFAM" id="SSF54523">
    <property type="entry name" value="Pili subunits"/>
    <property type="match status" value="1"/>
</dbReference>
<evidence type="ECO:0000256" key="8">
    <source>
        <dbReference type="ARBA" id="ARBA00023136"/>
    </source>
</evidence>
<evidence type="ECO:0000256" key="1">
    <source>
        <dbReference type="ARBA" id="ARBA00004377"/>
    </source>
</evidence>
<dbReference type="Proteomes" id="UP000273022">
    <property type="component" value="Unassembled WGS sequence"/>
</dbReference>
<organism evidence="12 13">
    <name type="scientific">Parashewanella spongiae</name>
    <dbReference type="NCBI Taxonomy" id="342950"/>
    <lineage>
        <taxon>Bacteria</taxon>
        <taxon>Pseudomonadati</taxon>
        <taxon>Pseudomonadota</taxon>
        <taxon>Gammaproteobacteria</taxon>
        <taxon>Alteromonadales</taxon>
        <taxon>Shewanellaceae</taxon>
        <taxon>Parashewanella</taxon>
    </lineage>
</organism>
<dbReference type="EMBL" id="QYYH01000118">
    <property type="protein sequence ID" value="RJY07514.1"/>
    <property type="molecule type" value="Genomic_DNA"/>
</dbReference>
<comment type="caution">
    <text evidence="12">The sequence shown here is derived from an EMBL/GenBank/DDBJ whole genome shotgun (WGS) entry which is preliminary data.</text>
</comment>
<dbReference type="InterPro" id="IPR045584">
    <property type="entry name" value="Pilin-like"/>
</dbReference>
<dbReference type="Gene3D" id="3.55.40.10">
    <property type="entry name" value="minor pseudopilin epsh domain"/>
    <property type="match status" value="1"/>
</dbReference>
<dbReference type="GO" id="GO:0005886">
    <property type="term" value="C:plasma membrane"/>
    <property type="evidence" value="ECO:0007669"/>
    <property type="project" value="UniProtKB-SubCell"/>
</dbReference>
<dbReference type="InterPro" id="IPR022346">
    <property type="entry name" value="T2SS_GspH"/>
</dbReference>
<evidence type="ECO:0000256" key="10">
    <source>
        <dbReference type="ARBA" id="ARBA00030775"/>
    </source>
</evidence>
<dbReference type="OrthoDB" id="2313614at2"/>
<evidence type="ECO:0000313" key="13">
    <source>
        <dbReference type="Proteomes" id="UP000273022"/>
    </source>
</evidence>
<evidence type="ECO:0000256" key="7">
    <source>
        <dbReference type="ARBA" id="ARBA00022989"/>
    </source>
</evidence>
<evidence type="ECO:0000256" key="2">
    <source>
        <dbReference type="ARBA" id="ARBA00021549"/>
    </source>
</evidence>
<evidence type="ECO:0000256" key="4">
    <source>
        <dbReference type="ARBA" id="ARBA00022481"/>
    </source>
</evidence>
<comment type="similarity">
    <text evidence="9">Belongs to the GSP H family.</text>
</comment>
<protein>
    <recommendedName>
        <fullName evidence="2">Type II secretion system protein H</fullName>
    </recommendedName>
    <alternativeName>
        <fullName evidence="10">General secretion pathway protein H</fullName>
    </alternativeName>
</protein>
<name>A0A3A6TF98_9GAMM</name>
<keyword evidence="13" id="KW-1185">Reference proteome</keyword>
<proteinExistence type="inferred from homology"/>
<keyword evidence="6" id="KW-0812">Transmembrane</keyword>
<keyword evidence="3" id="KW-1003">Cell membrane</keyword>
<evidence type="ECO:0000256" key="6">
    <source>
        <dbReference type="ARBA" id="ARBA00022692"/>
    </source>
</evidence>